<feature type="transmembrane region" description="Helical" evidence="3">
    <location>
        <begin position="148"/>
        <end position="172"/>
    </location>
</feature>
<organism evidence="4 5">
    <name type="scientific">Eiseniibacteriota bacterium</name>
    <dbReference type="NCBI Taxonomy" id="2212470"/>
    <lineage>
        <taxon>Bacteria</taxon>
        <taxon>Candidatus Eiseniibacteriota</taxon>
    </lineage>
</organism>
<proteinExistence type="inferred from homology"/>
<dbReference type="InterPro" id="IPR048254">
    <property type="entry name" value="CDP_ALCOHOL_P_TRANSF_CS"/>
</dbReference>
<comment type="similarity">
    <text evidence="2">Belongs to the CDP-alcohol phosphatidyltransferase class-I family.</text>
</comment>
<gene>
    <name evidence="4" type="ORF">E6K80_08105</name>
</gene>
<evidence type="ECO:0000313" key="5">
    <source>
        <dbReference type="Proteomes" id="UP000319836"/>
    </source>
</evidence>
<dbReference type="InterPro" id="IPR043130">
    <property type="entry name" value="CDP-OH_PTrfase_TM_dom"/>
</dbReference>
<keyword evidence="3" id="KW-1133">Transmembrane helix</keyword>
<evidence type="ECO:0000313" key="4">
    <source>
        <dbReference type="EMBL" id="TMQ70582.1"/>
    </source>
</evidence>
<keyword evidence="3" id="KW-0472">Membrane</keyword>
<dbReference type="EMBL" id="VBPA01000193">
    <property type="protein sequence ID" value="TMQ70582.1"/>
    <property type="molecule type" value="Genomic_DNA"/>
</dbReference>
<protein>
    <submittedName>
        <fullName evidence="4">CDP-alcohol phosphatidyltransferase family protein</fullName>
    </submittedName>
</protein>
<keyword evidence="3" id="KW-0812">Transmembrane</keyword>
<feature type="transmembrane region" description="Helical" evidence="3">
    <location>
        <begin position="48"/>
        <end position="65"/>
    </location>
</feature>
<name>A0A538U3V7_UNCEI</name>
<evidence type="ECO:0000256" key="2">
    <source>
        <dbReference type="RuleBase" id="RU003750"/>
    </source>
</evidence>
<accession>A0A538U3V7</accession>
<dbReference type="Proteomes" id="UP000319836">
    <property type="component" value="Unassembled WGS sequence"/>
</dbReference>
<dbReference type="GO" id="GO:0016780">
    <property type="term" value="F:phosphotransferase activity, for other substituted phosphate groups"/>
    <property type="evidence" value="ECO:0007669"/>
    <property type="project" value="InterPro"/>
</dbReference>
<dbReference type="GO" id="GO:0008654">
    <property type="term" value="P:phospholipid biosynthetic process"/>
    <property type="evidence" value="ECO:0007669"/>
    <property type="project" value="InterPro"/>
</dbReference>
<dbReference type="AlphaFoldDB" id="A0A538U3V7"/>
<dbReference type="InterPro" id="IPR000462">
    <property type="entry name" value="CDP-OH_P_trans"/>
</dbReference>
<evidence type="ECO:0000256" key="3">
    <source>
        <dbReference type="SAM" id="Phobius"/>
    </source>
</evidence>
<comment type="caution">
    <text evidence="4">The sequence shown here is derived from an EMBL/GenBank/DDBJ whole genome shotgun (WGS) entry which is preliminary data.</text>
</comment>
<dbReference type="PROSITE" id="PS00379">
    <property type="entry name" value="CDP_ALCOHOL_P_TRANSF"/>
    <property type="match status" value="1"/>
</dbReference>
<reference evidence="4 5" key="1">
    <citation type="journal article" date="2019" name="Nat. Microbiol.">
        <title>Mediterranean grassland soil C-N compound turnover is dependent on rainfall and depth, and is mediated by genomically divergent microorganisms.</title>
        <authorList>
            <person name="Diamond S."/>
            <person name="Andeer P.F."/>
            <person name="Li Z."/>
            <person name="Crits-Christoph A."/>
            <person name="Burstein D."/>
            <person name="Anantharaman K."/>
            <person name="Lane K.R."/>
            <person name="Thomas B.C."/>
            <person name="Pan C."/>
            <person name="Northen T.R."/>
            <person name="Banfield J.F."/>
        </authorList>
    </citation>
    <scope>NUCLEOTIDE SEQUENCE [LARGE SCALE GENOMIC DNA]</scope>
    <source>
        <strain evidence="4">WS_10</strain>
    </source>
</reference>
<keyword evidence="1 2" id="KW-0808">Transferase</keyword>
<sequence length="240" mass="25545">MSAGSRDPGAPLVNEGAAPFKDRLKHIAHAALEPLTKLLAGMGVSPDGITIMGLLVSLVASLAFFEGYFRFGALMVAIAGVCDILDGELARRSGHRSRFGAFLDSTLDRLSDGMILAGIAGFYLVHLMESAMDPTQALADISRGLEPRTWAVVSLTAVLAMLGSFMVSYTRARAEGLGLECRVGWFERPERMVLLIVAGAFGVGRVMSAALILLALLSFATAIQRVVYIWKNTRGAGLDS</sequence>
<dbReference type="Pfam" id="PF01066">
    <property type="entry name" value="CDP-OH_P_transf"/>
    <property type="match status" value="1"/>
</dbReference>
<dbReference type="GO" id="GO:0016020">
    <property type="term" value="C:membrane"/>
    <property type="evidence" value="ECO:0007669"/>
    <property type="project" value="InterPro"/>
</dbReference>
<dbReference type="Gene3D" id="1.20.120.1760">
    <property type="match status" value="1"/>
</dbReference>
<evidence type="ECO:0000256" key="1">
    <source>
        <dbReference type="ARBA" id="ARBA00022679"/>
    </source>
</evidence>
<feature type="transmembrane region" description="Helical" evidence="3">
    <location>
        <begin position="193"/>
        <end position="220"/>
    </location>
</feature>